<feature type="region of interest" description="Disordered" evidence="1">
    <location>
        <begin position="1563"/>
        <end position="1586"/>
    </location>
</feature>
<gene>
    <name evidence="3" type="ORF">VOLCADRAFT_87281</name>
</gene>
<sequence length="1686" mass="170120">MVNENDLGAADTVLLPSRAEELPSWLHELGRLRSKLIGVRGAPIRRIAEGANLLAELLTAGAVSIFGFGGAEFFFSDTPRWTVLHSAGAAAAALPPGLQVPALCQTEAGRLGCVLEIRVPEFLSCPQRTLTTTHTATREKVKHGKTARRLWGLVLPQAPKAELPLPAAPPKSSRLGQSQTTPDGQSPATPLLPSPLPVAWRHLLHDLALSCPAPRWRAVLLPLGLDGRHIGALLLLLPAPLPLQQQEQQPPRGATAWDGAQRGSQAVRIGRAAGRGGTAFPANSGNFARGGDGGDGGGGGSGCADGSFGQNRGGAGGDVSLLESGLLEMAECVAECCLGPALPVVEQVCLAADALSSSVSLQDLAALLTGSMASLLAAELHLEMVVRLALLPTRDSPTGLLFYAPPADRTASKSGASPQSPRCTLQGPATATTTSATATPTTTTTTNATHNAAAAAAGGSVYSTQPSGSFALGSSPLLQSSPQQHYYQQQLQGHQHHQHRLGMVTGSSERPLAADQGATRGGGQHNGRRIVVALPGPAGGRDGGYCSVPSGPAGLGSVAGPDDDPSGTGFTPCQSTADNALALSWAPFMVSQGTGSVPGAAGGAGGGGGTTAGPAWVTGGGVPAAGASPFATSSTLLTALLHGKIGEGPGGALPPPPPPGTPVAMGGASSYTDGGGSGGAVTGPFVQLRSTLVPDVPTWLQDATQPSGDAFSLVRRAGVAGGLASLIALVMEPLADNVAIAGVTATDAVCGAVVPSQQPRQRAATGPQPYTGGGAGRTSGISSSNTATVGLAAATAAASPMRTSWLGPRRERSSCASVEGFDSVFRTAAAGGAGSGSAAATAGSSSLGTAVLGLYLYSSLPLPQSFLQAARERALDLLQVLAPVALRCLHTGPLADEWACLWTQVMGGGPQGAAQWYPSLVPASSIGLGPAAAVAPLPRAPEGAAAVATDPLALAVRADASSSAASTMTGMAGAAATAAMGMEQGAASRSITSAGGRQTHGSLSSNSSPAVTVTGTVTTGAVTTPMPFQTPPPSRKLVSSHTIPRRSVPHARRASAVANPAIPLETPAAAALACRVISTSGAALPSAGSTGCDAMLPAPAPTVFVRAPDCGLSEPYDTALFSSSGIVGDVMPPGDGTGAVAAAQDLGLMAAGGLGSGFTGGVTAPGFESEWPSSMTLLTHTVSDLGPVARQQNMATLVTAFTTTLSRARTDTEQMGGAHAEDDIRNLRILRAIGLGGCSVVVLARLHAMPVAVKVILPLEDEEEGTAAGEAGKDVAPLTATAGDPVGTDQQQQQEQQQQAPYGRSSYKSLMSTPWAAVVAGEGGSDGEAGRGKSLRAGVRAQRLNTAKRRSRLQALMRGARELAVLTTISHPNIVQVYSYCTRVVIREEGQGVVKLEVQPEGAPALDWRMRGPAAGGLKAFAAVFLLTEYCDMGSLADCIDTGAFARAARAAATILLRQQQPQPNLNGNSSGPCQPVSLPLPPPNPSANSTAGSPAMCAVYLTLVEVALALRHLHSLNLVHCDVKPANVLLRSSATDPRGFTAKLTDFGFVNLVARSEDAASAAAGGGRSGEGGLASPGAAESEPVGTVTHMAPELLQGSPLDPSADIYSFGILMWEVYTGRAPYSAYAENGFAAVPHKVLHEGMRPKFPPDTPSHFKSLAVSCWSSDASQRPSASELASGLGLGS</sequence>
<dbReference type="PANTHER" id="PTHR44329">
    <property type="entry name" value="SERINE/THREONINE-PROTEIN KINASE TNNI3K-RELATED"/>
    <property type="match status" value="1"/>
</dbReference>
<feature type="domain" description="Protein kinase" evidence="2">
    <location>
        <begin position="1227"/>
        <end position="1686"/>
    </location>
</feature>
<feature type="region of interest" description="Disordered" evidence="1">
    <location>
        <begin position="1462"/>
        <end position="1492"/>
    </location>
</feature>
<feature type="compositionally biased region" description="Low complexity" evidence="1">
    <location>
        <begin position="474"/>
        <end position="493"/>
    </location>
</feature>
<evidence type="ECO:0000259" key="2">
    <source>
        <dbReference type="PROSITE" id="PS50011"/>
    </source>
</evidence>
<evidence type="ECO:0000313" key="3">
    <source>
        <dbReference type="EMBL" id="EFJ51772.1"/>
    </source>
</evidence>
<feature type="compositionally biased region" description="Low complexity" evidence="1">
    <location>
        <begin position="429"/>
        <end position="445"/>
    </location>
</feature>
<feature type="compositionally biased region" description="Low complexity" evidence="1">
    <location>
        <begin position="1290"/>
        <end position="1299"/>
    </location>
</feature>
<dbReference type="InterPro" id="IPR051681">
    <property type="entry name" value="Ser/Thr_Kinases-Pseudokinases"/>
</dbReference>
<dbReference type="RefSeq" id="XP_002947182.1">
    <property type="nucleotide sequence ID" value="XM_002947136.1"/>
</dbReference>
<dbReference type="EMBL" id="GL378326">
    <property type="protein sequence ID" value="EFJ51772.1"/>
    <property type="molecule type" value="Genomic_DNA"/>
</dbReference>
<evidence type="ECO:0000313" key="4">
    <source>
        <dbReference type="Proteomes" id="UP000001058"/>
    </source>
</evidence>
<feature type="compositionally biased region" description="Basic residues" evidence="1">
    <location>
        <begin position="1043"/>
        <end position="1052"/>
    </location>
</feature>
<feature type="compositionally biased region" description="Low complexity" evidence="1">
    <location>
        <begin position="1010"/>
        <end position="1024"/>
    </location>
</feature>
<feature type="region of interest" description="Disordered" evidence="1">
    <location>
        <begin position="408"/>
        <end position="445"/>
    </location>
</feature>
<dbReference type="InterPro" id="IPR008271">
    <property type="entry name" value="Ser/Thr_kinase_AS"/>
</dbReference>
<dbReference type="GO" id="GO:0004674">
    <property type="term" value="F:protein serine/threonine kinase activity"/>
    <property type="evidence" value="ECO:0007669"/>
    <property type="project" value="TreeGrafter"/>
</dbReference>
<accession>D8TKX5</accession>
<feature type="region of interest" description="Disordered" evidence="1">
    <location>
        <begin position="1265"/>
        <end position="1306"/>
    </location>
</feature>
<dbReference type="SUPFAM" id="SSF56112">
    <property type="entry name" value="Protein kinase-like (PK-like)"/>
    <property type="match status" value="1"/>
</dbReference>
<feature type="compositionally biased region" description="Polar residues" evidence="1">
    <location>
        <begin position="412"/>
        <end position="423"/>
    </location>
</feature>
<dbReference type="InParanoid" id="D8TKX5"/>
<dbReference type="GO" id="GO:0005524">
    <property type="term" value="F:ATP binding"/>
    <property type="evidence" value="ECO:0007669"/>
    <property type="project" value="InterPro"/>
</dbReference>
<proteinExistence type="predicted"/>
<dbReference type="eggNOG" id="KOG0192">
    <property type="taxonomic scope" value="Eukaryota"/>
</dbReference>
<dbReference type="KEGG" id="vcn:VOLCADRAFT_87281"/>
<feature type="compositionally biased region" description="Polar residues" evidence="1">
    <location>
        <begin position="989"/>
        <end position="1009"/>
    </location>
</feature>
<name>D8TKX5_VOLCA</name>
<keyword evidence="4" id="KW-1185">Reference proteome</keyword>
<feature type="region of interest" description="Disordered" evidence="1">
    <location>
        <begin position="647"/>
        <end position="683"/>
    </location>
</feature>
<dbReference type="PROSITE" id="PS00108">
    <property type="entry name" value="PROTEIN_KINASE_ST"/>
    <property type="match status" value="1"/>
</dbReference>
<dbReference type="GeneID" id="9620012"/>
<dbReference type="InterPro" id="IPR000719">
    <property type="entry name" value="Prot_kinase_dom"/>
</dbReference>
<feature type="compositionally biased region" description="Polar residues" evidence="1">
    <location>
        <begin position="174"/>
        <end position="188"/>
    </location>
</feature>
<dbReference type="PANTHER" id="PTHR44329:SF289">
    <property type="entry name" value="SERINE_THREONINE-PROTEIN KINASE VIK"/>
    <property type="match status" value="1"/>
</dbReference>
<dbReference type="SMART" id="SM00220">
    <property type="entry name" value="S_TKc"/>
    <property type="match status" value="1"/>
</dbReference>
<feature type="region of interest" description="Disordered" evidence="1">
    <location>
        <begin position="162"/>
        <end position="192"/>
    </location>
</feature>
<dbReference type="STRING" id="3068.D8TKX5"/>
<dbReference type="Pfam" id="PF00069">
    <property type="entry name" value="Pkinase"/>
    <property type="match status" value="1"/>
</dbReference>
<organism evidence="4">
    <name type="scientific">Volvox carteri f. nagariensis</name>
    <dbReference type="NCBI Taxonomy" id="3068"/>
    <lineage>
        <taxon>Eukaryota</taxon>
        <taxon>Viridiplantae</taxon>
        <taxon>Chlorophyta</taxon>
        <taxon>core chlorophytes</taxon>
        <taxon>Chlorophyceae</taxon>
        <taxon>CS clade</taxon>
        <taxon>Chlamydomonadales</taxon>
        <taxon>Volvocaceae</taxon>
        <taxon>Volvox</taxon>
    </lineage>
</organism>
<feature type="region of interest" description="Disordered" evidence="1">
    <location>
        <begin position="473"/>
        <end position="528"/>
    </location>
</feature>
<protein>
    <recommendedName>
        <fullName evidence="2">Protein kinase domain-containing protein</fullName>
    </recommendedName>
</protein>
<dbReference type="PROSITE" id="PS50011">
    <property type="entry name" value="PROTEIN_KINASE_DOM"/>
    <property type="match status" value="1"/>
</dbReference>
<feature type="region of interest" description="Disordered" evidence="1">
    <location>
        <begin position="274"/>
        <end position="293"/>
    </location>
</feature>
<feature type="compositionally biased region" description="Pro residues" evidence="1">
    <location>
        <begin position="652"/>
        <end position="661"/>
    </location>
</feature>
<reference evidence="3 4" key="1">
    <citation type="journal article" date="2010" name="Science">
        <title>Genomic analysis of organismal complexity in the multicellular green alga Volvox carteri.</title>
        <authorList>
            <person name="Prochnik S.E."/>
            <person name="Umen J."/>
            <person name="Nedelcu A.M."/>
            <person name="Hallmann A."/>
            <person name="Miller S.M."/>
            <person name="Nishii I."/>
            <person name="Ferris P."/>
            <person name="Kuo A."/>
            <person name="Mitros T."/>
            <person name="Fritz-Laylin L.K."/>
            <person name="Hellsten U."/>
            <person name="Chapman J."/>
            <person name="Simakov O."/>
            <person name="Rensing S.A."/>
            <person name="Terry A."/>
            <person name="Pangilinan J."/>
            <person name="Kapitonov V."/>
            <person name="Jurka J."/>
            <person name="Salamov A."/>
            <person name="Shapiro H."/>
            <person name="Schmutz J."/>
            <person name="Grimwood J."/>
            <person name="Lindquist E."/>
            <person name="Lucas S."/>
            <person name="Grigoriev I.V."/>
            <person name="Schmitt R."/>
            <person name="Kirk D."/>
            <person name="Rokhsar D.S."/>
        </authorList>
    </citation>
    <scope>NUCLEOTIDE SEQUENCE [LARGE SCALE GENOMIC DNA]</scope>
    <source>
        <strain evidence="4">f. Nagariensis / Eve</strain>
    </source>
</reference>
<dbReference type="Proteomes" id="UP000001058">
    <property type="component" value="Unassembled WGS sequence"/>
</dbReference>
<dbReference type="OrthoDB" id="542487at2759"/>
<feature type="region of interest" description="Disordered" evidence="1">
    <location>
        <begin position="987"/>
        <end position="1052"/>
    </location>
</feature>
<feature type="compositionally biased region" description="Low complexity" evidence="1">
    <location>
        <begin position="662"/>
        <end position="672"/>
    </location>
</feature>
<feature type="region of interest" description="Disordered" evidence="1">
    <location>
        <begin position="756"/>
        <end position="781"/>
    </location>
</feature>
<feature type="compositionally biased region" description="Gly residues" evidence="1">
    <location>
        <begin position="1565"/>
        <end position="1576"/>
    </location>
</feature>
<evidence type="ECO:0000256" key="1">
    <source>
        <dbReference type="SAM" id="MobiDB-lite"/>
    </source>
</evidence>
<dbReference type="Gene3D" id="1.10.510.10">
    <property type="entry name" value="Transferase(Phosphotransferase) domain 1"/>
    <property type="match status" value="1"/>
</dbReference>
<dbReference type="InterPro" id="IPR011009">
    <property type="entry name" value="Kinase-like_dom_sf"/>
</dbReference>